<dbReference type="PROSITE" id="PS50195">
    <property type="entry name" value="PX"/>
    <property type="match status" value="1"/>
</dbReference>
<evidence type="ECO:0000256" key="5">
    <source>
        <dbReference type="ARBA" id="ARBA00022753"/>
    </source>
</evidence>
<feature type="domain" description="PX" evidence="11">
    <location>
        <begin position="150"/>
        <end position="262"/>
    </location>
</feature>
<evidence type="ECO:0000256" key="9">
    <source>
        <dbReference type="ARBA" id="ARBA00033785"/>
    </source>
</evidence>
<feature type="region of interest" description="Disordered" evidence="10">
    <location>
        <begin position="1"/>
        <end position="57"/>
    </location>
</feature>
<keyword evidence="13" id="KW-1185">Reference proteome</keyword>
<name>A0A0C9X4I0_9AGAR</name>
<dbReference type="GO" id="GO:0032266">
    <property type="term" value="F:phosphatidylinositol-3-phosphate binding"/>
    <property type="evidence" value="ECO:0007669"/>
    <property type="project" value="InterPro"/>
</dbReference>
<keyword evidence="5" id="KW-0967">Endosome</keyword>
<dbReference type="GO" id="GO:0010008">
    <property type="term" value="C:endosome membrane"/>
    <property type="evidence" value="ECO:0007669"/>
    <property type="project" value="UniProtKB-SubCell"/>
</dbReference>
<dbReference type="InterPro" id="IPR001683">
    <property type="entry name" value="PX_dom"/>
</dbReference>
<dbReference type="Proteomes" id="UP000054477">
    <property type="component" value="Unassembled WGS sequence"/>
</dbReference>
<evidence type="ECO:0000256" key="2">
    <source>
        <dbReference type="ARBA" id="ARBA00004177"/>
    </source>
</evidence>
<proteinExistence type="inferred from homology"/>
<evidence type="ECO:0000256" key="7">
    <source>
        <dbReference type="ARBA" id="ARBA00033728"/>
    </source>
</evidence>
<dbReference type="STRING" id="1095629.A0A0C9X4I0"/>
<evidence type="ECO:0000313" key="12">
    <source>
        <dbReference type="EMBL" id="KIJ91427.1"/>
    </source>
</evidence>
<sequence>MSRRPAPSTPRADNLSSLKAPPGRPREPTNSVPIPTPSTPEEHPFANTTSKLEILKPSTSGDIDVEGEAKLYDELCRNYEAETDDFIASCPSSSSRLKRRSVPTPPPESIFSAEIYLSDNTGNSHPHAFASDVQVTGWTTVAGDKPPVFDGGQGKGKGASMVGLGGGGYVVYDCVITTKEGTSFHALKRYTAFEDLDATLHKTLPRRLRSLIPPLPPKAPFARFRPAFLDQRRRKLQFYLASILLNPEVGGEECVRRWVIRS</sequence>
<gene>
    <name evidence="12" type="ORF">K443DRAFT_686056</name>
</gene>
<accession>A0A0C9X4I0</accession>
<evidence type="ECO:0000256" key="8">
    <source>
        <dbReference type="ARBA" id="ARBA00033774"/>
    </source>
</evidence>
<evidence type="ECO:0000256" key="3">
    <source>
        <dbReference type="ARBA" id="ARBA00007426"/>
    </source>
</evidence>
<dbReference type="EMBL" id="KN839009">
    <property type="protein sequence ID" value="KIJ91427.1"/>
    <property type="molecule type" value="Genomic_DNA"/>
</dbReference>
<evidence type="ECO:0000259" key="11">
    <source>
        <dbReference type="PROSITE" id="PS50195"/>
    </source>
</evidence>
<evidence type="ECO:0000256" key="6">
    <source>
        <dbReference type="ARBA" id="ARBA00023136"/>
    </source>
</evidence>
<protein>
    <recommendedName>
        <fullName evidence="8">Endosomal/vacuolar adapter protein YPT35</fullName>
    </recommendedName>
    <alternativeName>
        <fullName evidence="9">PX domain-containing protein YPT35</fullName>
    </alternativeName>
</protein>
<keyword evidence="4" id="KW-0926">Vacuole</keyword>
<dbReference type="InterPro" id="IPR037917">
    <property type="entry name" value="Ypt35_PX"/>
</dbReference>
<dbReference type="OrthoDB" id="10254720at2759"/>
<dbReference type="CDD" id="cd07280">
    <property type="entry name" value="PX_YPT35"/>
    <property type="match status" value="1"/>
</dbReference>
<evidence type="ECO:0000256" key="4">
    <source>
        <dbReference type="ARBA" id="ARBA00022554"/>
    </source>
</evidence>
<reference evidence="13" key="2">
    <citation type="submission" date="2015-01" db="EMBL/GenBank/DDBJ databases">
        <title>Evolutionary Origins and Diversification of the Mycorrhizal Mutualists.</title>
        <authorList>
            <consortium name="DOE Joint Genome Institute"/>
            <consortium name="Mycorrhizal Genomics Consortium"/>
            <person name="Kohler A."/>
            <person name="Kuo A."/>
            <person name="Nagy L.G."/>
            <person name="Floudas D."/>
            <person name="Copeland A."/>
            <person name="Barry K.W."/>
            <person name="Cichocki N."/>
            <person name="Veneault-Fourrey C."/>
            <person name="LaButti K."/>
            <person name="Lindquist E.A."/>
            <person name="Lipzen A."/>
            <person name="Lundell T."/>
            <person name="Morin E."/>
            <person name="Murat C."/>
            <person name="Riley R."/>
            <person name="Ohm R."/>
            <person name="Sun H."/>
            <person name="Tunlid A."/>
            <person name="Henrissat B."/>
            <person name="Grigoriev I.V."/>
            <person name="Hibbett D.S."/>
            <person name="Martin F."/>
        </authorList>
    </citation>
    <scope>NUCLEOTIDE SEQUENCE [LARGE SCALE GENOMIC DNA]</scope>
    <source>
        <strain evidence="13">LaAM-08-1</strain>
    </source>
</reference>
<organism evidence="12 13">
    <name type="scientific">Laccaria amethystina LaAM-08-1</name>
    <dbReference type="NCBI Taxonomy" id="1095629"/>
    <lineage>
        <taxon>Eukaryota</taxon>
        <taxon>Fungi</taxon>
        <taxon>Dikarya</taxon>
        <taxon>Basidiomycota</taxon>
        <taxon>Agaricomycotina</taxon>
        <taxon>Agaricomycetes</taxon>
        <taxon>Agaricomycetidae</taxon>
        <taxon>Agaricales</taxon>
        <taxon>Agaricineae</taxon>
        <taxon>Hydnangiaceae</taxon>
        <taxon>Laccaria</taxon>
    </lineage>
</organism>
<dbReference type="Pfam" id="PF00787">
    <property type="entry name" value="PX"/>
    <property type="match status" value="1"/>
</dbReference>
<comment type="similarity">
    <text evidence="3">Belongs to the YPT35 family.</text>
</comment>
<dbReference type="HOGENOM" id="CLU_078839_0_0_1"/>
<comment type="subcellular location">
    <subcellularLocation>
        <location evidence="2">Endosome</location>
    </subcellularLocation>
    <subcellularLocation>
        <location evidence="1">Vacuole membrane</location>
        <topology evidence="1">Peripheral membrane protein</topology>
    </subcellularLocation>
</comment>
<feature type="compositionally biased region" description="Polar residues" evidence="10">
    <location>
        <begin position="46"/>
        <end position="57"/>
    </location>
</feature>
<dbReference type="InterPro" id="IPR036871">
    <property type="entry name" value="PX_dom_sf"/>
</dbReference>
<evidence type="ECO:0000313" key="13">
    <source>
        <dbReference type="Proteomes" id="UP000054477"/>
    </source>
</evidence>
<dbReference type="SUPFAM" id="SSF64268">
    <property type="entry name" value="PX domain"/>
    <property type="match status" value="1"/>
</dbReference>
<evidence type="ECO:0000256" key="10">
    <source>
        <dbReference type="SAM" id="MobiDB-lite"/>
    </source>
</evidence>
<comment type="function">
    <text evidence="7">Recruits the lipid transfer protein VPS13 to endosomal and vacuolar membranes.</text>
</comment>
<dbReference type="AlphaFoldDB" id="A0A0C9X4I0"/>
<keyword evidence="6" id="KW-0472">Membrane</keyword>
<dbReference type="Gene3D" id="3.30.1520.10">
    <property type="entry name" value="Phox-like domain"/>
    <property type="match status" value="1"/>
</dbReference>
<dbReference type="SMART" id="SM00312">
    <property type="entry name" value="PX"/>
    <property type="match status" value="1"/>
</dbReference>
<evidence type="ECO:0000256" key="1">
    <source>
        <dbReference type="ARBA" id="ARBA00004148"/>
    </source>
</evidence>
<reference evidence="12 13" key="1">
    <citation type="submission" date="2014-04" db="EMBL/GenBank/DDBJ databases">
        <authorList>
            <consortium name="DOE Joint Genome Institute"/>
            <person name="Kuo A."/>
            <person name="Kohler A."/>
            <person name="Nagy L.G."/>
            <person name="Floudas D."/>
            <person name="Copeland A."/>
            <person name="Barry K.W."/>
            <person name="Cichocki N."/>
            <person name="Veneault-Fourrey C."/>
            <person name="LaButti K."/>
            <person name="Lindquist E.A."/>
            <person name="Lipzen A."/>
            <person name="Lundell T."/>
            <person name="Morin E."/>
            <person name="Murat C."/>
            <person name="Sun H."/>
            <person name="Tunlid A."/>
            <person name="Henrissat B."/>
            <person name="Grigoriev I.V."/>
            <person name="Hibbett D.S."/>
            <person name="Martin F."/>
            <person name="Nordberg H.P."/>
            <person name="Cantor M.N."/>
            <person name="Hua S.X."/>
        </authorList>
    </citation>
    <scope>NUCLEOTIDE SEQUENCE [LARGE SCALE GENOMIC DNA]</scope>
    <source>
        <strain evidence="12 13">LaAM-08-1</strain>
    </source>
</reference>
<dbReference type="GO" id="GO:0005774">
    <property type="term" value="C:vacuolar membrane"/>
    <property type="evidence" value="ECO:0007669"/>
    <property type="project" value="UniProtKB-SubCell"/>
</dbReference>